<dbReference type="Gene3D" id="3.30.450.40">
    <property type="match status" value="1"/>
</dbReference>
<evidence type="ECO:0000256" key="5">
    <source>
        <dbReference type="ARBA" id="ARBA00023163"/>
    </source>
</evidence>
<dbReference type="PROSITE" id="PS00675">
    <property type="entry name" value="SIGMA54_INTERACT_1"/>
    <property type="match status" value="1"/>
</dbReference>
<keyword evidence="8" id="KW-1185">Reference proteome</keyword>
<gene>
    <name evidence="7" type="ORF">GCM10010946_33900</name>
</gene>
<dbReference type="Pfam" id="PF01590">
    <property type="entry name" value="GAF"/>
    <property type="match status" value="1"/>
</dbReference>
<proteinExistence type="predicted"/>
<accession>A0ABQ2Y1U4</accession>
<keyword evidence="3" id="KW-0805">Transcription regulation</keyword>
<dbReference type="Gene3D" id="3.40.50.300">
    <property type="entry name" value="P-loop containing nucleotide triphosphate hydrolases"/>
    <property type="match status" value="1"/>
</dbReference>
<dbReference type="InterPro" id="IPR003593">
    <property type="entry name" value="AAA+_ATPase"/>
</dbReference>
<keyword evidence="1" id="KW-0547">Nucleotide-binding</keyword>
<dbReference type="Pfam" id="PF00158">
    <property type="entry name" value="Sigma54_activat"/>
    <property type="match status" value="1"/>
</dbReference>
<organism evidence="7 8">
    <name type="scientific">Undibacterium squillarum</name>
    <dbReference type="NCBI Taxonomy" id="1131567"/>
    <lineage>
        <taxon>Bacteria</taxon>
        <taxon>Pseudomonadati</taxon>
        <taxon>Pseudomonadota</taxon>
        <taxon>Betaproteobacteria</taxon>
        <taxon>Burkholderiales</taxon>
        <taxon>Oxalobacteraceae</taxon>
        <taxon>Undibacterium</taxon>
    </lineage>
</organism>
<evidence type="ECO:0000313" key="7">
    <source>
        <dbReference type="EMBL" id="GGX52469.1"/>
    </source>
</evidence>
<dbReference type="InterPro" id="IPR025943">
    <property type="entry name" value="Sigma_54_int_dom_ATP-bd_2"/>
</dbReference>
<dbReference type="Pfam" id="PF25601">
    <property type="entry name" value="AAA_lid_14"/>
    <property type="match status" value="1"/>
</dbReference>
<evidence type="ECO:0000256" key="1">
    <source>
        <dbReference type="ARBA" id="ARBA00022741"/>
    </source>
</evidence>
<dbReference type="InterPro" id="IPR009057">
    <property type="entry name" value="Homeodomain-like_sf"/>
</dbReference>
<dbReference type="Gene3D" id="1.10.8.60">
    <property type="match status" value="1"/>
</dbReference>
<feature type="domain" description="Sigma-54 factor interaction" evidence="6">
    <location>
        <begin position="350"/>
        <end position="576"/>
    </location>
</feature>
<dbReference type="InterPro" id="IPR058031">
    <property type="entry name" value="AAA_lid_NorR"/>
</dbReference>
<evidence type="ECO:0000313" key="8">
    <source>
        <dbReference type="Proteomes" id="UP000653343"/>
    </source>
</evidence>
<dbReference type="InterPro" id="IPR002197">
    <property type="entry name" value="HTH_Fis"/>
</dbReference>
<dbReference type="InterPro" id="IPR027417">
    <property type="entry name" value="P-loop_NTPase"/>
</dbReference>
<evidence type="ECO:0000256" key="4">
    <source>
        <dbReference type="ARBA" id="ARBA00023125"/>
    </source>
</evidence>
<dbReference type="PANTHER" id="PTHR32071">
    <property type="entry name" value="TRANSCRIPTIONAL REGULATORY PROTEIN"/>
    <property type="match status" value="1"/>
</dbReference>
<comment type="caution">
    <text evidence="7">The sequence shown here is derived from an EMBL/GenBank/DDBJ whole genome shotgun (WGS) entry which is preliminary data.</text>
</comment>
<dbReference type="SMART" id="SM00382">
    <property type="entry name" value="AAA"/>
    <property type="match status" value="1"/>
</dbReference>
<dbReference type="InterPro" id="IPR025662">
    <property type="entry name" value="Sigma_54_int_dom_ATP-bd_1"/>
</dbReference>
<protein>
    <submittedName>
        <fullName evidence="7">Sigma-54-dependent Fis family transcriptional regulator</fullName>
    </submittedName>
</protein>
<dbReference type="RefSeq" id="WP_229793239.1">
    <property type="nucleotide sequence ID" value="NZ_BMYU01000011.1"/>
</dbReference>
<dbReference type="Gene3D" id="1.10.10.60">
    <property type="entry name" value="Homeodomain-like"/>
    <property type="match status" value="1"/>
</dbReference>
<evidence type="ECO:0000256" key="3">
    <source>
        <dbReference type="ARBA" id="ARBA00023015"/>
    </source>
</evidence>
<dbReference type="PROSITE" id="PS00676">
    <property type="entry name" value="SIGMA54_INTERACT_2"/>
    <property type="match status" value="1"/>
</dbReference>
<sequence length="667" mass="71767">MSGMIPGAAAAMPGGAVTLPGMPVAHGSPWPAVPAPETLIASAHRRSAAYGLTPDSAADYTPLSRAELGILLDRHQALYRHATPVMESLYEQIIHTHHMVVLTDASGAILHTIGDADFLEKADRVALSPGVAWSEQSKGTNAIGTAIAEQSATVIHAGQHYLSANHFLTCSAAPIMDAGGKLIGVLDVTGDQHHFHRHTLGLVRMSAQMIENQLFTSSYPDAVLLHVHSRPEFIGTLMEGLICFRPDGQFLAASRSGVFQTGMHAAALQMHSFQSLFGISVAQLMDRLRHADGGLLALTLLNGIRIYVRGSDGLHSRRIIGHAASQLTLREHASPTVRQADAVPDGLAVLASGDAQIDAIITKLSKVAGKGIPVLLTGETGSGKERFARAIHQSSARRHQPFVALNCAAIPETLIEAELFGYEEGAFTGARKKGQKGKILQAHGGTLFLDEIGDMPLSLQARLLRVLQERAVLPVGAVSAIPVDIEVICATHQPLRQMIADKLFREDLYYRLNGMVVRLPALRERTDLAVVVQRILAELDCQRTWEISEKVMEEFRRHPWPGNLRQLHSLLRTAMLMADDSGLIEVQHLPEDFWESLPAAQIQTADAAAMAAASSVQATAAVKTVAAAERQLIRDTLAACEGNVSAAARQLGISRNTLYRKLAAESD</sequence>
<name>A0ABQ2Y1U4_9BURK</name>
<keyword evidence="5" id="KW-0804">Transcription</keyword>
<dbReference type="InterPro" id="IPR002078">
    <property type="entry name" value="Sigma_54_int"/>
</dbReference>
<keyword evidence="2" id="KW-0067">ATP-binding</keyword>
<dbReference type="InterPro" id="IPR003018">
    <property type="entry name" value="GAF"/>
</dbReference>
<dbReference type="PANTHER" id="PTHR32071:SF77">
    <property type="entry name" value="TRANSCRIPTIONAL REGULATORY PROTEIN"/>
    <property type="match status" value="1"/>
</dbReference>
<dbReference type="InterPro" id="IPR029016">
    <property type="entry name" value="GAF-like_dom_sf"/>
</dbReference>
<reference evidence="8" key="1">
    <citation type="journal article" date="2019" name="Int. J. Syst. Evol. Microbiol.">
        <title>The Global Catalogue of Microorganisms (GCM) 10K type strain sequencing project: providing services to taxonomists for standard genome sequencing and annotation.</title>
        <authorList>
            <consortium name="The Broad Institute Genomics Platform"/>
            <consortium name="The Broad Institute Genome Sequencing Center for Infectious Disease"/>
            <person name="Wu L."/>
            <person name="Ma J."/>
        </authorList>
    </citation>
    <scope>NUCLEOTIDE SEQUENCE [LARGE SCALE GENOMIC DNA]</scope>
    <source>
        <strain evidence="8">KCTC 23917</strain>
    </source>
</reference>
<dbReference type="SUPFAM" id="SSF46689">
    <property type="entry name" value="Homeodomain-like"/>
    <property type="match status" value="1"/>
</dbReference>
<dbReference type="CDD" id="cd00009">
    <property type="entry name" value="AAA"/>
    <property type="match status" value="1"/>
</dbReference>
<dbReference type="SUPFAM" id="SSF52540">
    <property type="entry name" value="P-loop containing nucleoside triphosphate hydrolases"/>
    <property type="match status" value="1"/>
</dbReference>
<dbReference type="Pfam" id="PF02954">
    <property type="entry name" value="HTH_8"/>
    <property type="match status" value="1"/>
</dbReference>
<dbReference type="EMBL" id="BMYU01000011">
    <property type="protein sequence ID" value="GGX52469.1"/>
    <property type="molecule type" value="Genomic_DNA"/>
</dbReference>
<keyword evidence="4" id="KW-0238">DNA-binding</keyword>
<evidence type="ECO:0000256" key="2">
    <source>
        <dbReference type="ARBA" id="ARBA00022840"/>
    </source>
</evidence>
<dbReference type="Proteomes" id="UP000653343">
    <property type="component" value="Unassembled WGS sequence"/>
</dbReference>
<evidence type="ECO:0000259" key="6">
    <source>
        <dbReference type="PROSITE" id="PS50045"/>
    </source>
</evidence>
<dbReference type="PRINTS" id="PR01590">
    <property type="entry name" value="HTHFIS"/>
</dbReference>
<dbReference type="PROSITE" id="PS50045">
    <property type="entry name" value="SIGMA54_INTERACT_4"/>
    <property type="match status" value="1"/>
</dbReference>
<dbReference type="SUPFAM" id="SSF55781">
    <property type="entry name" value="GAF domain-like"/>
    <property type="match status" value="1"/>
</dbReference>